<evidence type="ECO:0000313" key="6">
    <source>
        <dbReference type="EMBL" id="KAI6645649.1"/>
    </source>
</evidence>
<dbReference type="Gene3D" id="1.20.5.170">
    <property type="match status" value="1"/>
</dbReference>
<dbReference type="GO" id="GO:0006355">
    <property type="term" value="P:regulation of DNA-templated transcription"/>
    <property type="evidence" value="ECO:0007669"/>
    <property type="project" value="InterPro"/>
</dbReference>
<keyword evidence="1" id="KW-0805">Transcription regulation</keyword>
<dbReference type="EMBL" id="JAKMXF010000365">
    <property type="protein sequence ID" value="KAI6645649.1"/>
    <property type="molecule type" value="Genomic_DNA"/>
</dbReference>
<dbReference type="Proteomes" id="UP001165289">
    <property type="component" value="Unassembled WGS sequence"/>
</dbReference>
<keyword evidence="7" id="KW-1185">Reference proteome</keyword>
<dbReference type="AlphaFoldDB" id="A0AAV7J9Z1"/>
<dbReference type="SUPFAM" id="SSF47454">
    <property type="entry name" value="A DNA-binding domain in eukaryotic transcription factors"/>
    <property type="match status" value="1"/>
</dbReference>
<gene>
    <name evidence="6" type="ORF">LOD99_12912</name>
</gene>
<dbReference type="InterPro" id="IPR004826">
    <property type="entry name" value="bZIP_Maf"/>
</dbReference>
<dbReference type="InterPro" id="IPR008917">
    <property type="entry name" value="TF_DNA-bd_sf"/>
</dbReference>
<reference evidence="6 7" key="1">
    <citation type="journal article" date="2023" name="BMC Biol.">
        <title>The compact genome of the sponge Oopsacas minuta (Hexactinellida) is lacking key metazoan core genes.</title>
        <authorList>
            <person name="Santini S."/>
            <person name="Schenkelaars Q."/>
            <person name="Jourda C."/>
            <person name="Duchesne M."/>
            <person name="Belahbib H."/>
            <person name="Rocher C."/>
            <person name="Selva M."/>
            <person name="Riesgo A."/>
            <person name="Vervoort M."/>
            <person name="Leys S.P."/>
            <person name="Kodjabachian L."/>
            <person name="Le Bivic A."/>
            <person name="Borchiellini C."/>
            <person name="Claverie J.M."/>
            <person name="Renard E."/>
        </authorList>
    </citation>
    <scope>NUCLEOTIDE SEQUENCE [LARGE SCALE GENOMIC DNA]</scope>
    <source>
        <strain evidence="6">SPO-2</strain>
    </source>
</reference>
<keyword evidence="4" id="KW-0175">Coiled coil</keyword>
<evidence type="ECO:0000256" key="1">
    <source>
        <dbReference type="ARBA" id="ARBA00023015"/>
    </source>
</evidence>
<organism evidence="6 7">
    <name type="scientific">Oopsacas minuta</name>
    <dbReference type="NCBI Taxonomy" id="111878"/>
    <lineage>
        <taxon>Eukaryota</taxon>
        <taxon>Metazoa</taxon>
        <taxon>Porifera</taxon>
        <taxon>Hexactinellida</taxon>
        <taxon>Hexasterophora</taxon>
        <taxon>Lyssacinosida</taxon>
        <taxon>Leucopsacidae</taxon>
        <taxon>Oopsacas</taxon>
    </lineage>
</organism>
<feature type="coiled-coil region" evidence="4">
    <location>
        <begin position="45"/>
        <end position="83"/>
    </location>
</feature>
<evidence type="ECO:0000256" key="3">
    <source>
        <dbReference type="ARBA" id="ARBA00023163"/>
    </source>
</evidence>
<evidence type="ECO:0000259" key="5">
    <source>
        <dbReference type="Pfam" id="PF03131"/>
    </source>
</evidence>
<comment type="caution">
    <text evidence="6">The sequence shown here is derived from an EMBL/GenBank/DDBJ whole genome shotgun (WGS) entry which is preliminary data.</text>
</comment>
<evidence type="ECO:0000256" key="2">
    <source>
        <dbReference type="ARBA" id="ARBA00023125"/>
    </source>
</evidence>
<evidence type="ECO:0000256" key="4">
    <source>
        <dbReference type="SAM" id="Coils"/>
    </source>
</evidence>
<dbReference type="Pfam" id="PF03131">
    <property type="entry name" value="bZIP_Maf"/>
    <property type="match status" value="1"/>
</dbReference>
<proteinExistence type="predicted"/>
<protein>
    <recommendedName>
        <fullName evidence="5">Basic leucine zipper domain-containing protein</fullName>
    </recommendedName>
</protein>
<accession>A0AAV7J9Z1</accession>
<dbReference type="GO" id="GO:0003677">
    <property type="term" value="F:DNA binding"/>
    <property type="evidence" value="ECO:0007669"/>
    <property type="project" value="UniProtKB-KW"/>
</dbReference>
<feature type="domain" description="Basic leucine zipper" evidence="5">
    <location>
        <begin position="6"/>
        <end position="82"/>
    </location>
</feature>
<name>A0AAV7J9Z1_9METZ</name>
<sequence length="96" mass="11575">MSELSNKFIVEASLEDLERRLVGESVGEVTRIKTMRRRLKQRGYKKRYDQKLREVDNRLERDVRNLRIEKSELMKERDRLLAEISLYSRFQNNSAS</sequence>
<keyword evidence="3" id="KW-0804">Transcription</keyword>
<keyword evidence="2" id="KW-0238">DNA-binding</keyword>
<evidence type="ECO:0000313" key="7">
    <source>
        <dbReference type="Proteomes" id="UP001165289"/>
    </source>
</evidence>